<keyword evidence="1" id="KW-1133">Transmembrane helix</keyword>
<dbReference type="STRING" id="1123285.SAMN05660235_00953"/>
<name>A0A1G7JL35_9FIRM</name>
<feature type="transmembrane region" description="Helical" evidence="1">
    <location>
        <begin position="18"/>
        <end position="41"/>
    </location>
</feature>
<evidence type="ECO:0000256" key="1">
    <source>
        <dbReference type="SAM" id="Phobius"/>
    </source>
</evidence>
<dbReference type="AlphaFoldDB" id="A0A1G7JL35"/>
<dbReference type="EMBL" id="FNBU01000005">
    <property type="protein sequence ID" value="SDF25179.1"/>
    <property type="molecule type" value="Genomic_DNA"/>
</dbReference>
<gene>
    <name evidence="2" type="ORF">SAMN05660235_00953</name>
</gene>
<proteinExistence type="predicted"/>
<keyword evidence="1" id="KW-0812">Transmembrane</keyword>
<dbReference type="Proteomes" id="UP000243333">
    <property type="component" value="Unassembled WGS sequence"/>
</dbReference>
<evidence type="ECO:0000313" key="3">
    <source>
        <dbReference type="Proteomes" id="UP000243333"/>
    </source>
</evidence>
<evidence type="ECO:0000313" key="2">
    <source>
        <dbReference type="EMBL" id="SDF25179.1"/>
    </source>
</evidence>
<protein>
    <submittedName>
        <fullName evidence="2">Uncharacterized protein</fullName>
    </submittedName>
</protein>
<reference evidence="3" key="1">
    <citation type="submission" date="2016-10" db="EMBL/GenBank/DDBJ databases">
        <authorList>
            <person name="Varghese N."/>
            <person name="Submissions S."/>
        </authorList>
    </citation>
    <scope>NUCLEOTIDE SEQUENCE [LARGE SCALE GENOMIC DNA]</scope>
    <source>
        <strain evidence="3">DSM 23256</strain>
    </source>
</reference>
<organism evidence="2 3">
    <name type="scientific">Sporolituus thermophilus DSM 23256</name>
    <dbReference type="NCBI Taxonomy" id="1123285"/>
    <lineage>
        <taxon>Bacteria</taxon>
        <taxon>Bacillati</taxon>
        <taxon>Bacillota</taxon>
        <taxon>Negativicutes</taxon>
        <taxon>Selenomonadales</taxon>
        <taxon>Sporomusaceae</taxon>
        <taxon>Sporolituus</taxon>
    </lineage>
</organism>
<accession>A0A1G7JL35</accession>
<sequence>MAIIYSLQLKSVVRRSKVWLKVALLALIIFYIIPKLFVLIWDGSNSVPKGPDRPFLEKPLRVQVLSLPQRNDS</sequence>
<keyword evidence="1" id="KW-0472">Membrane</keyword>
<keyword evidence="3" id="KW-1185">Reference proteome</keyword>